<dbReference type="EC" id="3.1.21.-" evidence="7"/>
<organism evidence="7">
    <name type="scientific">Thiothrix subterranea</name>
    <dbReference type="NCBI Taxonomy" id="2735563"/>
    <lineage>
        <taxon>Bacteria</taxon>
        <taxon>Pseudomonadati</taxon>
        <taxon>Pseudomonadota</taxon>
        <taxon>Gammaproteobacteria</taxon>
        <taxon>Thiotrichales</taxon>
        <taxon>Thiotrichaceae</taxon>
        <taxon>Thiothrix</taxon>
    </lineage>
</organism>
<reference evidence="7 8" key="1">
    <citation type="submission" date="2023-08" db="EMBL/GenBank/DDBJ databases">
        <title>New molecular markers tilS and rpoB for phylogenetic and monitoring studies of the genus Thiothrix biodiversity.</title>
        <authorList>
            <person name="Ravin N.V."/>
            <person name="Smolyakov D."/>
            <person name="Markov N.D."/>
            <person name="Beletsky A.V."/>
            <person name="Mardanov A.V."/>
            <person name="Rudenko T.S."/>
            <person name="Grabovich M.Y."/>
        </authorList>
    </citation>
    <scope>NUCLEOTIDE SEQUENCE</scope>
    <source>
        <strain evidence="7">DNT52</strain>
        <strain evidence="6 8">H33</strain>
    </source>
</reference>
<accession>A0AA51MPS7</accession>
<gene>
    <name evidence="6" type="ORF">RCC75_15575</name>
    <name evidence="7" type="ORF">RCG00_17135</name>
</gene>
<dbReference type="CDD" id="cd17246">
    <property type="entry name" value="RMtype1_S_SonII-TRD2-CR2_like"/>
    <property type="match status" value="1"/>
</dbReference>
<feature type="domain" description="Type I restriction modification DNA specificity" evidence="5">
    <location>
        <begin position="207"/>
        <end position="378"/>
    </location>
</feature>
<keyword evidence="7" id="KW-0540">Nuclease</keyword>
<dbReference type="RefSeq" id="WP_308135757.1">
    <property type="nucleotide sequence ID" value="NZ_CP133217.1"/>
</dbReference>
<evidence type="ECO:0000313" key="6">
    <source>
        <dbReference type="EMBL" id="MDQ5769960.1"/>
    </source>
</evidence>
<protein>
    <submittedName>
        <fullName evidence="7">Restriction endonuclease subunit S</fullName>
        <ecNumber evidence="7">3.1.21.-</ecNumber>
    </submittedName>
</protein>
<dbReference type="InterPro" id="IPR000055">
    <property type="entry name" value="Restrct_endonuc_typeI_TRD"/>
</dbReference>
<dbReference type="GO" id="GO:0016787">
    <property type="term" value="F:hydrolase activity"/>
    <property type="evidence" value="ECO:0007669"/>
    <property type="project" value="UniProtKB-KW"/>
</dbReference>
<evidence type="ECO:0000256" key="4">
    <source>
        <dbReference type="SAM" id="Coils"/>
    </source>
</evidence>
<dbReference type="GO" id="GO:0004519">
    <property type="term" value="F:endonuclease activity"/>
    <property type="evidence" value="ECO:0007669"/>
    <property type="project" value="UniProtKB-KW"/>
</dbReference>
<dbReference type="PANTHER" id="PTHR30408">
    <property type="entry name" value="TYPE-1 RESTRICTION ENZYME ECOKI SPECIFICITY PROTEIN"/>
    <property type="match status" value="1"/>
</dbReference>
<name>A0AA51MPS7_9GAMM</name>
<dbReference type="Pfam" id="PF01420">
    <property type="entry name" value="Methylase_S"/>
    <property type="match status" value="2"/>
</dbReference>
<dbReference type="Gene3D" id="3.90.220.20">
    <property type="entry name" value="DNA methylase specificity domains"/>
    <property type="match status" value="2"/>
</dbReference>
<dbReference type="GO" id="GO:0009307">
    <property type="term" value="P:DNA restriction-modification system"/>
    <property type="evidence" value="ECO:0007669"/>
    <property type="project" value="UniProtKB-KW"/>
</dbReference>
<proteinExistence type="inferred from homology"/>
<evidence type="ECO:0000313" key="8">
    <source>
        <dbReference type="Proteomes" id="UP001223336"/>
    </source>
</evidence>
<dbReference type="PANTHER" id="PTHR30408:SF12">
    <property type="entry name" value="TYPE I RESTRICTION ENZYME MJAVIII SPECIFICITY SUBUNIT"/>
    <property type="match status" value="1"/>
</dbReference>
<dbReference type="EMBL" id="JAVFKN010000023">
    <property type="protein sequence ID" value="MDQ5769960.1"/>
    <property type="molecule type" value="Genomic_DNA"/>
</dbReference>
<keyword evidence="4" id="KW-0175">Coiled coil</keyword>
<keyword evidence="2" id="KW-0680">Restriction system</keyword>
<dbReference type="InterPro" id="IPR044946">
    <property type="entry name" value="Restrct_endonuc_typeI_TRD_sf"/>
</dbReference>
<dbReference type="InterPro" id="IPR052021">
    <property type="entry name" value="Type-I_RS_S_subunit"/>
</dbReference>
<evidence type="ECO:0000259" key="5">
    <source>
        <dbReference type="Pfam" id="PF01420"/>
    </source>
</evidence>
<keyword evidence="7" id="KW-0378">Hydrolase</keyword>
<dbReference type="GO" id="GO:0003677">
    <property type="term" value="F:DNA binding"/>
    <property type="evidence" value="ECO:0007669"/>
    <property type="project" value="UniProtKB-KW"/>
</dbReference>
<evidence type="ECO:0000313" key="7">
    <source>
        <dbReference type="EMBL" id="WML86011.1"/>
    </source>
</evidence>
<dbReference type="CDD" id="cd17256">
    <property type="entry name" value="RMtype1_S_EcoJA65PI-TRD1-CR1_like"/>
    <property type="match status" value="1"/>
</dbReference>
<dbReference type="EMBL" id="CP133217">
    <property type="protein sequence ID" value="WML86011.1"/>
    <property type="molecule type" value="Genomic_DNA"/>
</dbReference>
<evidence type="ECO:0000256" key="1">
    <source>
        <dbReference type="ARBA" id="ARBA00010923"/>
    </source>
</evidence>
<dbReference type="AlphaFoldDB" id="A0AA51MPS7"/>
<comment type="similarity">
    <text evidence="1">Belongs to the type-I restriction system S methylase family.</text>
</comment>
<sequence>MLKKMYKEYRLKDITTKIGSGATPKGGHESYQEEGIPLIRSLNVYDDGFRTSGLAYLDDQQAKKLSNVTVQENDVLLNITGASVARCCIVPSDLVPARVNQHVSIIRVKPELVDSKFLSILLTSKKYKDLLLHHGESGSTRQAITKLQLEEFVVSLPPLPEQTRIVAILDEAFANISQAVANAEKNLANARELFDSYLNEVFTRKGEGWEEKILDELTEKITKGSSPNWQGVNYIDHPGVLFVTSENVGVNKILLDKVKYVDSVFNEKDKKSILRKGDVLTNIVGASIGRTAIFDRDDVANINQAVCLIRCDQRYLNNKYLAYLLNSPFFREILHDNEIDNARANLSLGFFRSLSVPFPSLEEQVVIVQNLVNIESFIQELEGVYRRKLAALAELKQALLQKAFTGELTAANHPHPQLSSQNHASPAIFNAISATVGDR</sequence>
<feature type="domain" description="Type I restriction modification DNA specificity" evidence="5">
    <location>
        <begin position="6"/>
        <end position="174"/>
    </location>
</feature>
<evidence type="ECO:0000256" key="3">
    <source>
        <dbReference type="ARBA" id="ARBA00023125"/>
    </source>
</evidence>
<keyword evidence="3" id="KW-0238">DNA-binding</keyword>
<feature type="coiled-coil region" evidence="4">
    <location>
        <begin position="173"/>
        <end position="200"/>
    </location>
</feature>
<dbReference type="REBASE" id="755005">
    <property type="entry name" value="S.TsuDNT52ORF17140P"/>
</dbReference>
<evidence type="ECO:0000256" key="2">
    <source>
        <dbReference type="ARBA" id="ARBA00022747"/>
    </source>
</evidence>
<dbReference type="Proteomes" id="UP001229862">
    <property type="component" value="Chromosome"/>
</dbReference>
<dbReference type="SUPFAM" id="SSF116734">
    <property type="entry name" value="DNA methylase specificity domain"/>
    <property type="match status" value="2"/>
</dbReference>
<keyword evidence="7" id="KW-0255">Endonuclease</keyword>
<keyword evidence="8" id="KW-1185">Reference proteome</keyword>
<dbReference type="Proteomes" id="UP001223336">
    <property type="component" value="Unassembled WGS sequence"/>
</dbReference>